<gene>
    <name evidence="4" type="ORF">GRI32_05500</name>
</gene>
<protein>
    <submittedName>
        <fullName evidence="4">Mannitol dehydrogenase family protein</fullName>
    </submittedName>
</protein>
<dbReference type="InterPro" id="IPR013328">
    <property type="entry name" value="6PGD_dom2"/>
</dbReference>
<comment type="caution">
    <text evidence="4">The sequence shown here is derived from an EMBL/GenBank/DDBJ whole genome shotgun (WGS) entry which is preliminary data.</text>
</comment>
<dbReference type="SUPFAM" id="SSF48179">
    <property type="entry name" value="6-phosphogluconate dehydrogenase C-terminal domain-like"/>
    <property type="match status" value="1"/>
</dbReference>
<reference evidence="4 5" key="1">
    <citation type="submission" date="2019-12" db="EMBL/GenBank/DDBJ databases">
        <title>Genomic-based taxomic classification of the family Erythrobacteraceae.</title>
        <authorList>
            <person name="Xu L."/>
        </authorList>
    </citation>
    <scope>NUCLEOTIDE SEQUENCE [LARGE SCALE GENOMIC DNA]</scope>
    <source>
        <strain evidence="4 5">JCM 16339</strain>
    </source>
</reference>
<keyword evidence="1" id="KW-0560">Oxidoreductase</keyword>
<dbReference type="PANTHER" id="PTHR43362:SF1">
    <property type="entry name" value="MANNITOL DEHYDROGENASE 2-RELATED"/>
    <property type="match status" value="1"/>
</dbReference>
<dbReference type="InterPro" id="IPR013131">
    <property type="entry name" value="Mannitol_DH_N"/>
</dbReference>
<dbReference type="Gene3D" id="3.40.50.720">
    <property type="entry name" value="NAD(P)-binding Rossmann-like Domain"/>
    <property type="match status" value="1"/>
</dbReference>
<sequence>MACPAFDRGGQQVGIVHFGLGAFARAHLAACCDDAMAAGERDWMICGVSLRSDNVARQMGPQDGLYTLSERSGQEVRTRVIGSVREVLVAGRDAQAIAARIASPACHIVSFTVTEKGYCRAADVALDLEAARASFYPLLATGMKLRMEAGLPGLTLLSCDNLPANGAVLRYLMTQYLTAQAPELLGWFAAECSCPNAMVDRIVPATRDADLAGLERRIGLRDEAAVFTESFSQWVVEDAFAGPRPRWEDCGVQIVADVAPFEAAKLRMLNGAHSLLAYAGLAAGHEFVHQAVADPALRALVQRLMLDEAAPTIAVAPAQDLAAYARRLLQRFSDPALNHRLAQIAMDGSQKIPQRWMETLRENSQPCPAILTGIAAWLWHISDGRWLDDPLADRLRDAAVEADLRSRIGAIFGPDGIIGGSWSPSAQDIVTIEQAHAHMGTAGEVR</sequence>
<dbReference type="InterPro" id="IPR050988">
    <property type="entry name" value="Mannitol_DH/Oxidoreductase"/>
</dbReference>
<name>A0A844ZI74_9SPHN</name>
<dbReference type="Pfam" id="PF01232">
    <property type="entry name" value="Mannitol_dh"/>
    <property type="match status" value="1"/>
</dbReference>
<evidence type="ECO:0000259" key="3">
    <source>
        <dbReference type="Pfam" id="PF08125"/>
    </source>
</evidence>
<dbReference type="EMBL" id="WTYY01000003">
    <property type="protein sequence ID" value="MXO88191.1"/>
    <property type="molecule type" value="Genomic_DNA"/>
</dbReference>
<dbReference type="InterPro" id="IPR000669">
    <property type="entry name" value="Mannitol_DH"/>
</dbReference>
<dbReference type="InterPro" id="IPR036291">
    <property type="entry name" value="NAD(P)-bd_dom_sf"/>
</dbReference>
<dbReference type="PRINTS" id="PR00084">
    <property type="entry name" value="MTLDHDRGNASE"/>
</dbReference>
<dbReference type="SUPFAM" id="SSF51735">
    <property type="entry name" value="NAD(P)-binding Rossmann-fold domains"/>
    <property type="match status" value="1"/>
</dbReference>
<dbReference type="Pfam" id="PF08125">
    <property type="entry name" value="Mannitol_dh_C"/>
    <property type="match status" value="1"/>
</dbReference>
<evidence type="ECO:0000313" key="5">
    <source>
        <dbReference type="Proteomes" id="UP000435243"/>
    </source>
</evidence>
<evidence type="ECO:0000259" key="2">
    <source>
        <dbReference type="Pfam" id="PF01232"/>
    </source>
</evidence>
<feature type="domain" description="Mannitol dehydrogenase N-terminal" evidence="2">
    <location>
        <begin position="14"/>
        <end position="248"/>
    </location>
</feature>
<dbReference type="PANTHER" id="PTHR43362">
    <property type="entry name" value="MANNITOL DEHYDROGENASE DSF1-RELATED"/>
    <property type="match status" value="1"/>
</dbReference>
<organism evidence="4 5">
    <name type="scientific">Alteraurantiacibacter aestuarii</name>
    <dbReference type="NCBI Taxonomy" id="650004"/>
    <lineage>
        <taxon>Bacteria</taxon>
        <taxon>Pseudomonadati</taxon>
        <taxon>Pseudomonadota</taxon>
        <taxon>Alphaproteobacteria</taxon>
        <taxon>Sphingomonadales</taxon>
        <taxon>Erythrobacteraceae</taxon>
        <taxon>Alteraurantiacibacter</taxon>
    </lineage>
</organism>
<dbReference type="InterPro" id="IPR013118">
    <property type="entry name" value="Mannitol_DH_C"/>
</dbReference>
<dbReference type="AlphaFoldDB" id="A0A844ZI74"/>
<dbReference type="GO" id="GO:0016616">
    <property type="term" value="F:oxidoreductase activity, acting on the CH-OH group of donors, NAD or NADP as acceptor"/>
    <property type="evidence" value="ECO:0007669"/>
    <property type="project" value="TreeGrafter"/>
</dbReference>
<keyword evidence="5" id="KW-1185">Reference proteome</keyword>
<accession>A0A844ZI74</accession>
<feature type="domain" description="Mannitol dehydrogenase C-terminal" evidence="3">
    <location>
        <begin position="257"/>
        <end position="403"/>
    </location>
</feature>
<dbReference type="Proteomes" id="UP000435243">
    <property type="component" value="Unassembled WGS sequence"/>
</dbReference>
<dbReference type="OrthoDB" id="271711at2"/>
<dbReference type="InterPro" id="IPR008927">
    <property type="entry name" value="6-PGluconate_DH-like_C_sf"/>
</dbReference>
<evidence type="ECO:0000256" key="1">
    <source>
        <dbReference type="ARBA" id="ARBA00023002"/>
    </source>
</evidence>
<evidence type="ECO:0000313" key="4">
    <source>
        <dbReference type="EMBL" id="MXO88191.1"/>
    </source>
</evidence>
<proteinExistence type="predicted"/>
<dbReference type="Gene3D" id="1.10.1040.10">
    <property type="entry name" value="N-(1-d-carboxylethyl)-l-norvaline Dehydrogenase, domain 2"/>
    <property type="match status" value="1"/>
</dbReference>